<dbReference type="Proteomes" id="UP000321089">
    <property type="component" value="Unassembled WGS sequence"/>
</dbReference>
<name>A0A2S7F7T0_CLOBU</name>
<evidence type="ECO:0000313" key="1">
    <source>
        <dbReference type="EMBL" id="GEQ23232.1"/>
    </source>
</evidence>
<reference evidence="2 6" key="3">
    <citation type="submission" date="2020-01" db="EMBL/GenBank/DDBJ databases">
        <title>Genome sequence of a 1,3-propanediol producer, Clostridium butyricum S3.</title>
        <authorList>
            <person name="Zhou J."/>
        </authorList>
    </citation>
    <scope>NUCLEOTIDE SEQUENCE [LARGE SCALE GENOMIC DNA]</scope>
    <source>
        <strain evidence="2 6">S3</strain>
    </source>
</reference>
<dbReference type="Proteomes" id="UP000238081">
    <property type="component" value="Unassembled WGS sequence"/>
</dbReference>
<evidence type="ECO:0000313" key="2">
    <source>
        <dbReference type="EMBL" id="NAS18744.1"/>
    </source>
</evidence>
<comment type="caution">
    <text evidence="3">The sequence shown here is derived from an EMBL/GenBank/DDBJ whole genome shotgun (WGS) entry which is preliminary data.</text>
</comment>
<dbReference type="EMBL" id="WOFV02000042">
    <property type="protein sequence ID" value="NAS18744.1"/>
    <property type="molecule type" value="Genomic_DNA"/>
</dbReference>
<sequence length="102" mass="11861">MARKSSRNTDILTDTKNTTSPKIYSMLVELVNADREDLAEDVLKADYLLEYTSSCIKDKDYREAKHTIVMAKERIDKVEKLGFDVEYLMYLYDGIKAKIKNK</sequence>
<dbReference type="AlphaFoldDB" id="A0A2S7F7T0"/>
<protein>
    <submittedName>
        <fullName evidence="3">Uncharacterized protein</fullName>
    </submittedName>
</protein>
<accession>A0A2S7F7T0</accession>
<organism evidence="3 4">
    <name type="scientific">Clostridium butyricum</name>
    <dbReference type="NCBI Taxonomy" id="1492"/>
    <lineage>
        <taxon>Bacteria</taxon>
        <taxon>Bacillati</taxon>
        <taxon>Bacillota</taxon>
        <taxon>Clostridia</taxon>
        <taxon>Eubacteriales</taxon>
        <taxon>Clostridiaceae</taxon>
        <taxon>Clostridium</taxon>
    </lineage>
</organism>
<gene>
    <name evidence="3" type="ORF">AWN73_04325</name>
    <name evidence="1" type="ORF">CBU02nite_37380</name>
    <name evidence="2" type="ORF">GND98_012925</name>
</gene>
<dbReference type="RefSeq" id="WP_024039799.1">
    <property type="nucleotide sequence ID" value="NZ_BKBC01000088.1"/>
</dbReference>
<dbReference type="EMBL" id="LRDH01000129">
    <property type="protein sequence ID" value="PPV12990.1"/>
    <property type="molecule type" value="Genomic_DNA"/>
</dbReference>
<reference evidence="3 4" key="1">
    <citation type="submission" date="2016-01" db="EMBL/GenBank/DDBJ databases">
        <title>Characterization of the Clostridium difficile lineages that are prevalent in Hong Kong and China.</title>
        <authorList>
            <person name="Kwok J.S.-L."/>
            <person name="Lam W.-Y."/>
            <person name="Ip M."/>
            <person name="Chan T.-F."/>
            <person name="Hawkey P.M."/>
            <person name="Tsui S.K.-W."/>
        </authorList>
    </citation>
    <scope>NUCLEOTIDE SEQUENCE [LARGE SCALE GENOMIC DNA]</scope>
    <source>
        <strain evidence="3 4">300064</strain>
    </source>
</reference>
<proteinExistence type="predicted"/>
<evidence type="ECO:0000313" key="4">
    <source>
        <dbReference type="Proteomes" id="UP000238081"/>
    </source>
</evidence>
<evidence type="ECO:0000313" key="6">
    <source>
        <dbReference type="Proteomes" id="UP000474042"/>
    </source>
</evidence>
<dbReference type="EMBL" id="BKBC01000088">
    <property type="protein sequence ID" value="GEQ23232.1"/>
    <property type="molecule type" value="Genomic_DNA"/>
</dbReference>
<evidence type="ECO:0000313" key="3">
    <source>
        <dbReference type="EMBL" id="PPV12990.1"/>
    </source>
</evidence>
<evidence type="ECO:0000313" key="5">
    <source>
        <dbReference type="Proteomes" id="UP000321089"/>
    </source>
</evidence>
<dbReference type="Proteomes" id="UP000474042">
    <property type="component" value="Unassembled WGS sequence"/>
</dbReference>
<reference evidence="1 5" key="2">
    <citation type="submission" date="2019-07" db="EMBL/GenBank/DDBJ databases">
        <title>Whole genome shotgun sequence of Clostridium butyricum NBRC 3858.</title>
        <authorList>
            <person name="Hosoyama A."/>
            <person name="Uohara A."/>
            <person name="Ohji S."/>
            <person name="Ichikawa N."/>
        </authorList>
    </citation>
    <scope>NUCLEOTIDE SEQUENCE [LARGE SCALE GENOMIC DNA]</scope>
    <source>
        <strain evidence="1 5">NBRC 3858</strain>
    </source>
</reference>